<dbReference type="SMART" id="SM01406">
    <property type="entry name" value="PAPA-1"/>
    <property type="match status" value="1"/>
</dbReference>
<feature type="compositionally biased region" description="Acidic residues" evidence="1">
    <location>
        <begin position="66"/>
        <end position="112"/>
    </location>
</feature>
<name>A0AAX4JQ63_9TREE</name>
<feature type="compositionally biased region" description="Low complexity" evidence="1">
    <location>
        <begin position="234"/>
        <end position="244"/>
    </location>
</feature>
<dbReference type="GO" id="GO:0031011">
    <property type="term" value="C:Ino80 complex"/>
    <property type="evidence" value="ECO:0007669"/>
    <property type="project" value="InterPro"/>
</dbReference>
<feature type="compositionally biased region" description="Polar residues" evidence="1">
    <location>
        <begin position="1"/>
        <end position="14"/>
    </location>
</feature>
<dbReference type="InterPro" id="IPR006880">
    <property type="entry name" value="INO80B_C"/>
</dbReference>
<dbReference type="GeneID" id="91092562"/>
<proteinExistence type="predicted"/>
<dbReference type="EMBL" id="CP144099">
    <property type="protein sequence ID" value="WWC87008.1"/>
    <property type="molecule type" value="Genomic_DNA"/>
</dbReference>
<feature type="compositionally biased region" description="Basic and acidic residues" evidence="1">
    <location>
        <begin position="285"/>
        <end position="304"/>
    </location>
</feature>
<organism evidence="3 4">
    <name type="scientific">Kwoniella dendrophila CBS 6074</name>
    <dbReference type="NCBI Taxonomy" id="1295534"/>
    <lineage>
        <taxon>Eukaryota</taxon>
        <taxon>Fungi</taxon>
        <taxon>Dikarya</taxon>
        <taxon>Basidiomycota</taxon>
        <taxon>Agaricomycotina</taxon>
        <taxon>Tremellomycetes</taxon>
        <taxon>Tremellales</taxon>
        <taxon>Cryptococcaceae</taxon>
        <taxon>Kwoniella</taxon>
    </lineage>
</organism>
<dbReference type="PANTHER" id="PTHR21561:SF12">
    <property type="entry name" value="INO80 COMPLEX SUBUNIT B"/>
    <property type="match status" value="1"/>
</dbReference>
<dbReference type="PANTHER" id="PTHR21561">
    <property type="entry name" value="INO80 COMPLEX SUBUNIT B"/>
    <property type="match status" value="1"/>
</dbReference>
<gene>
    <name evidence="3" type="ORF">L201_001890</name>
</gene>
<evidence type="ECO:0000256" key="1">
    <source>
        <dbReference type="SAM" id="MobiDB-lite"/>
    </source>
</evidence>
<feature type="region of interest" description="Disordered" evidence="1">
    <location>
        <begin position="1"/>
        <end position="261"/>
    </location>
</feature>
<feature type="compositionally biased region" description="Low complexity" evidence="1">
    <location>
        <begin position="181"/>
        <end position="190"/>
    </location>
</feature>
<evidence type="ECO:0000313" key="4">
    <source>
        <dbReference type="Proteomes" id="UP001355207"/>
    </source>
</evidence>
<dbReference type="RefSeq" id="XP_066073771.1">
    <property type="nucleotide sequence ID" value="XM_066217674.1"/>
</dbReference>
<evidence type="ECO:0000313" key="3">
    <source>
        <dbReference type="EMBL" id="WWC87008.1"/>
    </source>
</evidence>
<feature type="compositionally biased region" description="Acidic residues" evidence="1">
    <location>
        <begin position="128"/>
        <end position="159"/>
    </location>
</feature>
<feature type="domain" description="INO80 complex subunit B-like conserved region" evidence="2">
    <location>
        <begin position="282"/>
        <end position="378"/>
    </location>
</feature>
<dbReference type="InterPro" id="IPR029523">
    <property type="entry name" value="INO80B/Ies2"/>
</dbReference>
<feature type="compositionally biased region" description="Acidic residues" evidence="1">
    <location>
        <begin position="215"/>
        <end position="225"/>
    </location>
</feature>
<accession>A0AAX4JQ63</accession>
<feature type="compositionally biased region" description="Polar residues" evidence="1">
    <location>
        <begin position="163"/>
        <end position="172"/>
    </location>
</feature>
<sequence length="390" mass="42818">MTSKITTNAIPSSTRRAKRIIQSPSGSSSEASVTPKPPSTTSENVPKSDRSLRIRNNNGKRPIPPDDSDVESEEGEDEDDLEGEGEEVDQEDEEDGEGEDELQDDVDDNGDVDMDRTRLSSAIASEDIPLDQEEEEEGEEEDAEGEAEEEEDELDDNNEESPSKINTNTPSSALKIKLNVSAKPSSSSNTGGSGRRPGRPAAKNSAKKIKKVAEDEFADSDDELMLGDGDGNESVLSSSRRSLSPTKMTARQRAKGNKDLQETLIQLPNEVSGKKLILTEAERLQKREETARRRKRQTEQKLQDEQDETINRLLRAQTSKSRSKLDQPSPAIGEDGETSGQVSPSRRVPVQPSNMIRWSSTLNKDGNVLIRVAAPKGKDDWIALTPSPQR</sequence>
<keyword evidence="4" id="KW-1185">Reference proteome</keyword>
<dbReference type="AlphaFoldDB" id="A0AAX4JQ63"/>
<dbReference type="Proteomes" id="UP001355207">
    <property type="component" value="Chromosome 2"/>
</dbReference>
<dbReference type="Pfam" id="PF04795">
    <property type="entry name" value="PAPA-1"/>
    <property type="match status" value="1"/>
</dbReference>
<feature type="compositionally biased region" description="Polar residues" evidence="1">
    <location>
        <begin position="22"/>
        <end position="32"/>
    </location>
</feature>
<reference evidence="3 4" key="1">
    <citation type="submission" date="2024-01" db="EMBL/GenBank/DDBJ databases">
        <title>Comparative genomics of Cryptococcus and Kwoniella reveals pathogenesis evolution and contrasting modes of karyotype evolution via chromosome fusion or intercentromeric recombination.</title>
        <authorList>
            <person name="Coelho M.A."/>
            <person name="David-Palma M."/>
            <person name="Shea T."/>
            <person name="Bowers K."/>
            <person name="McGinley-Smith S."/>
            <person name="Mohammad A.W."/>
            <person name="Gnirke A."/>
            <person name="Yurkov A.M."/>
            <person name="Nowrousian M."/>
            <person name="Sun S."/>
            <person name="Cuomo C.A."/>
            <person name="Heitman J."/>
        </authorList>
    </citation>
    <scope>NUCLEOTIDE SEQUENCE [LARGE SCALE GENOMIC DNA]</scope>
    <source>
        <strain evidence="3 4">CBS 6074</strain>
    </source>
</reference>
<dbReference type="GO" id="GO:0006338">
    <property type="term" value="P:chromatin remodeling"/>
    <property type="evidence" value="ECO:0007669"/>
    <property type="project" value="InterPro"/>
</dbReference>
<protein>
    <recommendedName>
        <fullName evidence="2">INO80 complex subunit B-like conserved region domain-containing protein</fullName>
    </recommendedName>
</protein>
<evidence type="ECO:0000259" key="2">
    <source>
        <dbReference type="SMART" id="SM01406"/>
    </source>
</evidence>
<feature type="region of interest" description="Disordered" evidence="1">
    <location>
        <begin position="285"/>
        <end position="353"/>
    </location>
</feature>